<evidence type="ECO:0000256" key="7">
    <source>
        <dbReference type="ARBA" id="ARBA00023254"/>
    </source>
</evidence>
<dbReference type="RefSeq" id="XP_020897898.1">
    <property type="nucleotide sequence ID" value="XM_021042239.2"/>
</dbReference>
<dbReference type="Gene3D" id="1.10.1420.10">
    <property type="match status" value="1"/>
</dbReference>
<evidence type="ECO:0000256" key="8">
    <source>
        <dbReference type="ARBA" id="ARBA00057350"/>
    </source>
</evidence>
<dbReference type="EnsemblMetazoa" id="XM_021042239.2">
    <property type="protein sequence ID" value="XP_020897898.1"/>
    <property type="gene ID" value="LOC110236700"/>
</dbReference>
<dbReference type="PANTHER" id="PTHR11361:SF20">
    <property type="entry name" value="MUTS PROTEIN HOMOLOG 5"/>
    <property type="match status" value="1"/>
</dbReference>
<dbReference type="InterPro" id="IPR007696">
    <property type="entry name" value="DNA_mismatch_repair_MutS_core"/>
</dbReference>
<dbReference type="GO" id="GO:0051026">
    <property type="term" value="P:chiasma assembly"/>
    <property type="evidence" value="ECO:0007669"/>
    <property type="project" value="TreeGrafter"/>
</dbReference>
<dbReference type="InterPro" id="IPR027417">
    <property type="entry name" value="P-loop_NTPase"/>
</dbReference>
<dbReference type="GO" id="GO:0140664">
    <property type="term" value="F:ATP-dependent DNA damage sensor activity"/>
    <property type="evidence" value="ECO:0007669"/>
    <property type="project" value="InterPro"/>
</dbReference>
<dbReference type="InterPro" id="IPR036187">
    <property type="entry name" value="DNA_mismatch_repair_MutS_sf"/>
</dbReference>
<organism evidence="12 13">
    <name type="scientific">Exaiptasia diaphana</name>
    <name type="common">Tropical sea anemone</name>
    <name type="synonym">Aiptasia pulchella</name>
    <dbReference type="NCBI Taxonomy" id="2652724"/>
    <lineage>
        <taxon>Eukaryota</taxon>
        <taxon>Metazoa</taxon>
        <taxon>Cnidaria</taxon>
        <taxon>Anthozoa</taxon>
        <taxon>Hexacorallia</taxon>
        <taxon>Actiniaria</taxon>
        <taxon>Aiptasiidae</taxon>
        <taxon>Exaiptasia</taxon>
    </lineage>
</organism>
<dbReference type="KEGG" id="epa:110236700"/>
<feature type="compositionally biased region" description="Low complexity" evidence="10">
    <location>
        <begin position="76"/>
        <end position="93"/>
    </location>
</feature>
<dbReference type="SMART" id="SM00533">
    <property type="entry name" value="MUTSd"/>
    <property type="match status" value="1"/>
</dbReference>
<evidence type="ECO:0000256" key="5">
    <source>
        <dbReference type="ARBA" id="ARBA00023125"/>
    </source>
</evidence>
<dbReference type="GO" id="GO:0030983">
    <property type="term" value="F:mismatched DNA binding"/>
    <property type="evidence" value="ECO:0007669"/>
    <property type="project" value="InterPro"/>
</dbReference>
<name>A0A913X2L1_EXADI</name>
<comment type="similarity">
    <text evidence="1">Belongs to the DNA mismatch repair MutS family.</text>
</comment>
<dbReference type="GO" id="GO:0005634">
    <property type="term" value="C:nucleus"/>
    <property type="evidence" value="ECO:0007669"/>
    <property type="project" value="TreeGrafter"/>
</dbReference>
<dbReference type="Pfam" id="PF05190">
    <property type="entry name" value="MutS_IV"/>
    <property type="match status" value="1"/>
</dbReference>
<keyword evidence="4" id="KW-0067">ATP-binding</keyword>
<accession>A0A913X2L1</accession>
<evidence type="ECO:0000256" key="2">
    <source>
        <dbReference type="ARBA" id="ARBA00022741"/>
    </source>
</evidence>
<dbReference type="AlphaFoldDB" id="A0A913X2L1"/>
<feature type="region of interest" description="Disordered" evidence="10">
    <location>
        <begin position="25"/>
        <end position="98"/>
    </location>
</feature>
<evidence type="ECO:0000256" key="10">
    <source>
        <dbReference type="SAM" id="MobiDB-lite"/>
    </source>
</evidence>
<dbReference type="CDD" id="cd03281">
    <property type="entry name" value="ABC_MSH5_euk"/>
    <property type="match status" value="1"/>
</dbReference>
<evidence type="ECO:0000256" key="3">
    <source>
        <dbReference type="ARBA" id="ARBA00022763"/>
    </source>
</evidence>
<proteinExistence type="inferred from homology"/>
<feature type="domain" description="DNA mismatch repair proteins mutS family" evidence="11">
    <location>
        <begin position="749"/>
        <end position="765"/>
    </location>
</feature>
<evidence type="ECO:0000256" key="4">
    <source>
        <dbReference type="ARBA" id="ARBA00022840"/>
    </source>
</evidence>
<dbReference type="Pfam" id="PF00488">
    <property type="entry name" value="MutS_V"/>
    <property type="match status" value="1"/>
</dbReference>
<evidence type="ECO:0000259" key="11">
    <source>
        <dbReference type="PROSITE" id="PS00486"/>
    </source>
</evidence>
<comment type="function">
    <text evidence="8">Involved in DNA mismatch repair and meiotic recombination processes. Facilitates crossovers between homologs during meiosis.</text>
</comment>
<sequence>MANSSSRSFISSNSSAEMPQKSLYFTPANQLGGRINTSSLSSSGRDNRNNKRRLSSDTESTFLERKRPQPLSLIPTATRTSLSSSANSSACSTGRQHNNEDLCEEDVVSHRNMNNGRLFDDDEEGSGTVKTVLSTVWSGGKLGASYYDTDNAQIYLMMDIVETSDFEILKRVKDEIKPDIIITSSKQDDRFLAVLEGQEGENNEEPMVKVKEIEILPTIDFSLEVCKRRIISINGLPGMPQHFNDMERNVFFSSLIPFDNVNMVRSAGALLKYLEKKRFGLELEDPDVPVPILALKVFSLQDMVIVDDNTYSALQIFRKETHPSVYKQGTSSKEGLSLFGVMNRTRSSLGSRLLRIWFMRPTRNLDVLKQRQTAIGFFMASRNQELVASLQDCLKNMKNISRILSRMKTAQASVTDWQALYKTVYNAVYLTDLCRTIPSDIKIATKVKDHFTHDLPRIASLINKIVDFDESVEQNRFVVKPGVDPVLDEKKRTYNGLPDFMTKVAREELNKLQASITECNVIYLPQLGYLLAIPRTADMKEEKDFEMDGLEFVFLSNNMVYYKSQSTKELDELLGDTQCEITDHETAIMHRLQCIILDHTKVLLGMMECAAEFDCLLSLTICAHEGCYVRPEMTSEPIFDIKGGRHPLQELCVSQFVPNDTVKQKDKDRMTIITGPNASGKSVYLKQVGLITFMAHIGSFVPAEKATIGTTDRIFTRIHTRETVSVGLSTFMIDLGQVATAVQEATEHSLVIIDEFGKGTATVDGLSLLCATLKHWIAKQEKCPRIVVSTHFHSLIRQSLLPDTPFVHYQTTEVMQDGEELVFLYQLVEGHANCSYACHIAQLAGVPADLVKRSAEVSEMIRCNKPLQRRDSLSLDVQQKRFSTIVNRFVDLNLEEDDLSMFLSTFVLPVSHGQNPQ</sequence>
<evidence type="ECO:0000256" key="6">
    <source>
        <dbReference type="ARBA" id="ARBA00023204"/>
    </source>
</evidence>
<dbReference type="OMA" id="CSVYFMP"/>
<dbReference type="SUPFAM" id="SSF52540">
    <property type="entry name" value="P-loop containing nucleoside triphosphate hydrolases"/>
    <property type="match status" value="1"/>
</dbReference>
<keyword evidence="3" id="KW-0227">DNA damage</keyword>
<evidence type="ECO:0000313" key="12">
    <source>
        <dbReference type="EnsemblMetazoa" id="XP_020897898.1"/>
    </source>
</evidence>
<keyword evidence="2" id="KW-0547">Nucleotide-binding</keyword>
<dbReference type="InterPro" id="IPR007861">
    <property type="entry name" value="DNA_mismatch_repair_MutS_clamp"/>
</dbReference>
<evidence type="ECO:0000256" key="9">
    <source>
        <dbReference type="ARBA" id="ARBA00071136"/>
    </source>
</evidence>
<dbReference type="PROSITE" id="PS00486">
    <property type="entry name" value="DNA_MISMATCH_REPAIR_2"/>
    <property type="match status" value="1"/>
</dbReference>
<dbReference type="Gene3D" id="3.40.50.300">
    <property type="entry name" value="P-loop containing nucleotide triphosphate hydrolases"/>
    <property type="match status" value="1"/>
</dbReference>
<feature type="compositionally biased region" description="Polar residues" evidence="10">
    <location>
        <begin position="35"/>
        <end position="44"/>
    </location>
</feature>
<protein>
    <recommendedName>
        <fullName evidence="9">MutS protein homolog 5</fullName>
    </recommendedName>
</protein>
<dbReference type="PANTHER" id="PTHR11361">
    <property type="entry name" value="DNA MISMATCH REPAIR PROTEIN MUTS FAMILY MEMBER"/>
    <property type="match status" value="1"/>
</dbReference>
<dbReference type="GO" id="GO:0006298">
    <property type="term" value="P:mismatch repair"/>
    <property type="evidence" value="ECO:0007669"/>
    <property type="project" value="InterPro"/>
</dbReference>
<keyword evidence="7" id="KW-0469">Meiosis</keyword>
<evidence type="ECO:0000313" key="13">
    <source>
        <dbReference type="Proteomes" id="UP000887567"/>
    </source>
</evidence>
<dbReference type="Pfam" id="PF05192">
    <property type="entry name" value="MutS_III"/>
    <property type="match status" value="1"/>
</dbReference>
<dbReference type="FunFam" id="1.10.1420.10:FF:000008">
    <property type="entry name" value="MutS homolog 5 (E. coli)"/>
    <property type="match status" value="1"/>
</dbReference>
<dbReference type="OrthoDB" id="29596at2759"/>
<dbReference type="FunFam" id="3.40.50.300:FF:000820">
    <property type="entry name" value="MutS homolog 5 (E. coli)"/>
    <property type="match status" value="1"/>
</dbReference>
<dbReference type="SUPFAM" id="SSF48334">
    <property type="entry name" value="DNA repair protein MutS, domain III"/>
    <property type="match status" value="1"/>
</dbReference>
<dbReference type="InterPro" id="IPR045076">
    <property type="entry name" value="MutS"/>
</dbReference>
<dbReference type="InterPro" id="IPR000432">
    <property type="entry name" value="DNA_mismatch_repair_MutS_C"/>
</dbReference>
<evidence type="ECO:0000256" key="1">
    <source>
        <dbReference type="ARBA" id="ARBA00006271"/>
    </source>
</evidence>
<keyword evidence="5" id="KW-0238">DNA-binding</keyword>
<keyword evidence="13" id="KW-1185">Reference proteome</keyword>
<dbReference type="Proteomes" id="UP000887567">
    <property type="component" value="Unplaced"/>
</dbReference>
<dbReference type="GO" id="GO:0005524">
    <property type="term" value="F:ATP binding"/>
    <property type="evidence" value="ECO:0007669"/>
    <property type="project" value="UniProtKB-KW"/>
</dbReference>
<dbReference type="SMART" id="SM00534">
    <property type="entry name" value="MUTSac"/>
    <property type="match status" value="1"/>
</dbReference>
<keyword evidence="6" id="KW-0234">DNA repair</keyword>
<dbReference type="GeneID" id="110236700"/>
<reference evidence="12" key="1">
    <citation type="submission" date="2022-11" db="UniProtKB">
        <authorList>
            <consortium name="EnsemblMetazoa"/>
        </authorList>
    </citation>
    <scope>IDENTIFICATION</scope>
</reference>